<evidence type="ECO:0000313" key="1">
    <source>
        <dbReference type="EMBL" id="MEJ8848876.1"/>
    </source>
</evidence>
<protein>
    <recommendedName>
        <fullName evidence="3">Metal-binding protein</fullName>
    </recommendedName>
</protein>
<organism evidence="1 2">
    <name type="scientific">Variovorax rhizosphaerae</name>
    <dbReference type="NCBI Taxonomy" id="1836200"/>
    <lineage>
        <taxon>Bacteria</taxon>
        <taxon>Pseudomonadati</taxon>
        <taxon>Pseudomonadota</taxon>
        <taxon>Betaproteobacteria</taxon>
        <taxon>Burkholderiales</taxon>
        <taxon>Comamonadaceae</taxon>
        <taxon>Variovorax</taxon>
    </lineage>
</organism>
<evidence type="ECO:0000313" key="2">
    <source>
        <dbReference type="Proteomes" id="UP001385892"/>
    </source>
</evidence>
<dbReference type="EMBL" id="JBBKZT010000009">
    <property type="protein sequence ID" value="MEJ8848876.1"/>
    <property type="molecule type" value="Genomic_DNA"/>
</dbReference>
<sequence length="90" mass="10331">MKKIDSDDELQGLRAQARGYIYNDYRGAVPNGAEGNVLHIAGCSSISRSNTNYGKFFFERCDDATAWLEQNRGRETVAWRRCHRCLEIEE</sequence>
<proteinExistence type="predicted"/>
<name>A0ABU8WMX6_9BURK</name>
<reference evidence="1 2" key="1">
    <citation type="submission" date="2024-03" db="EMBL/GenBank/DDBJ databases">
        <title>Novel species of the genus Variovorax.</title>
        <authorList>
            <person name="Liu Q."/>
            <person name="Xin Y.-H."/>
        </authorList>
    </citation>
    <scope>NUCLEOTIDE SEQUENCE [LARGE SCALE GENOMIC DNA]</scope>
    <source>
        <strain evidence="1 2">KACC 18900</strain>
    </source>
</reference>
<accession>A0ABU8WMX6</accession>
<dbReference type="Proteomes" id="UP001385892">
    <property type="component" value="Unassembled WGS sequence"/>
</dbReference>
<comment type="caution">
    <text evidence="1">The sequence shown here is derived from an EMBL/GenBank/DDBJ whole genome shotgun (WGS) entry which is preliminary data.</text>
</comment>
<gene>
    <name evidence="1" type="ORF">WKW82_19610</name>
</gene>
<dbReference type="RefSeq" id="WP_340344015.1">
    <property type="nucleotide sequence ID" value="NZ_JBBKZT010000009.1"/>
</dbReference>
<keyword evidence="2" id="KW-1185">Reference proteome</keyword>
<evidence type="ECO:0008006" key="3">
    <source>
        <dbReference type="Google" id="ProtNLM"/>
    </source>
</evidence>